<sequence>MSRGHLPSGARRSYSPLSRPPAAPPPPFATSTAPRPPTAPATEPAMPRVPHLPRRGAEAPRCLRATALALLALLSFAALLGWRPSASASLPAFATRHATCRGVVARRSSPPDLMLRVRELLPSVWEARHPAALTPDAEALALGRALELARAAALCNHTLRPSRLREKTFAILLHSLVGVQLHALATPGLAVLSPPLRAFGTGCPPNGTWACFARPLSACDATPSRRAHEAVDLRDRLAPLQLRSEYALRGDAVLPAAWRHRGLFWNVAQLLRHLLRPSARVRRAASAARRRLGLEGAPPPVLALHVRHATPCAPRLAWGRRRTCDPLDAYLPSVERLAATYGYASLFVVSEEAATLRQARNSSRLRRFHLITALEARRPRVGKGRAADAPPPRDGKELGTQFVVLALLLAECEGLVGKFGHHLPRLVYALMAARHPTRDCLQPFVSLDVPWCFGLNCDLASWLPPSAPAGAPFTPFAGLPEAARYVSGSMLRLRTPPRKSSRRSAARRREAEGTE</sequence>
<feature type="compositionally biased region" description="Basic residues" evidence="1">
    <location>
        <begin position="495"/>
        <end position="506"/>
    </location>
</feature>
<comment type="caution">
    <text evidence="2">The sequence shown here is derived from an EMBL/GenBank/DDBJ whole genome shotgun (WGS) entry which is preliminary data.</text>
</comment>
<proteinExistence type="predicted"/>
<feature type="region of interest" description="Disordered" evidence="1">
    <location>
        <begin position="492"/>
        <end position="515"/>
    </location>
</feature>
<evidence type="ECO:0000313" key="3">
    <source>
        <dbReference type="Proteomes" id="UP001515480"/>
    </source>
</evidence>
<organism evidence="2 3">
    <name type="scientific">Prymnesium parvum</name>
    <name type="common">Toxic golden alga</name>
    <dbReference type="NCBI Taxonomy" id="97485"/>
    <lineage>
        <taxon>Eukaryota</taxon>
        <taxon>Haptista</taxon>
        <taxon>Haptophyta</taxon>
        <taxon>Prymnesiophyceae</taxon>
        <taxon>Prymnesiales</taxon>
        <taxon>Prymnesiaceae</taxon>
        <taxon>Prymnesium</taxon>
    </lineage>
</organism>
<dbReference type="Proteomes" id="UP001515480">
    <property type="component" value="Unassembled WGS sequence"/>
</dbReference>
<dbReference type="GO" id="GO:0006487">
    <property type="term" value="P:protein N-linked glycosylation"/>
    <property type="evidence" value="ECO:0007669"/>
    <property type="project" value="TreeGrafter"/>
</dbReference>
<evidence type="ECO:0000256" key="1">
    <source>
        <dbReference type="SAM" id="MobiDB-lite"/>
    </source>
</evidence>
<dbReference type="PANTHER" id="PTHR13132:SF29">
    <property type="entry name" value="ALPHA-(1,6)-FUCOSYLTRANSFERASE"/>
    <property type="match status" value="1"/>
</dbReference>
<gene>
    <name evidence="2" type="ORF">AB1Y20_010209</name>
</gene>
<dbReference type="Gene3D" id="3.40.50.11350">
    <property type="match status" value="1"/>
</dbReference>
<dbReference type="PANTHER" id="PTHR13132">
    <property type="entry name" value="ALPHA- 1,6 -FUCOSYLTRANSFERASE"/>
    <property type="match status" value="1"/>
</dbReference>
<accession>A0AB34K7P6</accession>
<evidence type="ECO:0000313" key="2">
    <source>
        <dbReference type="EMBL" id="KAL1528886.1"/>
    </source>
</evidence>
<feature type="compositionally biased region" description="Pro residues" evidence="1">
    <location>
        <begin position="18"/>
        <end position="39"/>
    </location>
</feature>
<evidence type="ECO:0008006" key="4">
    <source>
        <dbReference type="Google" id="ProtNLM"/>
    </source>
</evidence>
<dbReference type="AlphaFoldDB" id="A0AB34K7P6"/>
<protein>
    <recommendedName>
        <fullName evidence="4">Peptide-O-fucosyltransferase 1</fullName>
    </recommendedName>
</protein>
<keyword evidence="3" id="KW-1185">Reference proteome</keyword>
<name>A0AB34K7P6_PRYPA</name>
<dbReference type="GO" id="GO:0046921">
    <property type="term" value="F:alpha-(1-&gt;6)-fucosyltransferase activity"/>
    <property type="evidence" value="ECO:0007669"/>
    <property type="project" value="TreeGrafter"/>
</dbReference>
<dbReference type="EMBL" id="JBGBPQ010000002">
    <property type="protein sequence ID" value="KAL1528886.1"/>
    <property type="molecule type" value="Genomic_DNA"/>
</dbReference>
<feature type="region of interest" description="Disordered" evidence="1">
    <location>
        <begin position="1"/>
        <end position="53"/>
    </location>
</feature>
<reference evidence="2 3" key="1">
    <citation type="journal article" date="2024" name="Science">
        <title>Giant polyketide synthase enzymes in the biosynthesis of giant marine polyether toxins.</title>
        <authorList>
            <person name="Fallon T.R."/>
            <person name="Shende V.V."/>
            <person name="Wierzbicki I.H."/>
            <person name="Pendleton A.L."/>
            <person name="Watervoot N.F."/>
            <person name="Auber R.P."/>
            <person name="Gonzalez D.J."/>
            <person name="Wisecaver J.H."/>
            <person name="Moore B.S."/>
        </authorList>
    </citation>
    <scope>NUCLEOTIDE SEQUENCE [LARGE SCALE GENOMIC DNA]</scope>
    <source>
        <strain evidence="2 3">12B1</strain>
    </source>
</reference>